<dbReference type="Proteomes" id="UP000271098">
    <property type="component" value="Unassembled WGS sequence"/>
</dbReference>
<dbReference type="GO" id="GO:0004814">
    <property type="term" value="F:arginine-tRNA ligase activity"/>
    <property type="evidence" value="ECO:0007669"/>
    <property type="project" value="UniProtKB-EC"/>
</dbReference>
<gene>
    <name evidence="4" type="ORF">GPUH_LOCUS8788</name>
</gene>
<keyword evidence="5" id="KW-1185">Reference proteome</keyword>
<dbReference type="PANTHER" id="PTHR11956:SF5">
    <property type="entry name" value="ARGININE--TRNA LIGASE, CYTOPLASMIC"/>
    <property type="match status" value="1"/>
</dbReference>
<accession>A0A3P6SBZ1</accession>
<evidence type="ECO:0000313" key="4">
    <source>
        <dbReference type="EMBL" id="VDK65280.1"/>
    </source>
</evidence>
<comment type="catalytic activity">
    <reaction evidence="2">
        <text>tRNA(Arg) + L-arginine + ATP = L-arginyl-tRNA(Arg) + AMP + diphosphate</text>
        <dbReference type="Rhea" id="RHEA:20301"/>
        <dbReference type="Rhea" id="RHEA-COMP:9658"/>
        <dbReference type="Rhea" id="RHEA-COMP:9673"/>
        <dbReference type="ChEBI" id="CHEBI:30616"/>
        <dbReference type="ChEBI" id="CHEBI:32682"/>
        <dbReference type="ChEBI" id="CHEBI:33019"/>
        <dbReference type="ChEBI" id="CHEBI:78442"/>
        <dbReference type="ChEBI" id="CHEBI:78513"/>
        <dbReference type="ChEBI" id="CHEBI:456215"/>
        <dbReference type="EC" id="6.1.1.19"/>
    </reaction>
</comment>
<dbReference type="Gene3D" id="1.10.730.10">
    <property type="entry name" value="Isoleucyl-tRNA Synthetase, Domain 1"/>
    <property type="match status" value="1"/>
</dbReference>
<evidence type="ECO:0000256" key="1">
    <source>
        <dbReference type="ARBA" id="ARBA00012837"/>
    </source>
</evidence>
<dbReference type="InterPro" id="IPR009080">
    <property type="entry name" value="tRNAsynth_Ia_anticodon-bd"/>
</dbReference>
<name>A0A3P6SBZ1_9BILA</name>
<organism evidence="4 5">
    <name type="scientific">Gongylonema pulchrum</name>
    <dbReference type="NCBI Taxonomy" id="637853"/>
    <lineage>
        <taxon>Eukaryota</taxon>
        <taxon>Metazoa</taxon>
        <taxon>Ecdysozoa</taxon>
        <taxon>Nematoda</taxon>
        <taxon>Chromadorea</taxon>
        <taxon>Rhabditida</taxon>
        <taxon>Spirurina</taxon>
        <taxon>Spiruromorpha</taxon>
        <taxon>Spiruroidea</taxon>
        <taxon>Gongylonematidae</taxon>
        <taxon>Gongylonema</taxon>
    </lineage>
</organism>
<dbReference type="PANTHER" id="PTHR11956">
    <property type="entry name" value="ARGINYL-TRNA SYNTHETASE"/>
    <property type="match status" value="1"/>
</dbReference>
<dbReference type="GO" id="GO:0006420">
    <property type="term" value="P:arginyl-tRNA aminoacylation"/>
    <property type="evidence" value="ECO:0007669"/>
    <property type="project" value="InterPro"/>
</dbReference>
<evidence type="ECO:0000259" key="3">
    <source>
        <dbReference type="SMART" id="SM00836"/>
    </source>
</evidence>
<evidence type="ECO:0000313" key="5">
    <source>
        <dbReference type="Proteomes" id="UP000271098"/>
    </source>
</evidence>
<dbReference type="InterPro" id="IPR008909">
    <property type="entry name" value="DALR_anticod-bd"/>
</dbReference>
<dbReference type="SUPFAM" id="SSF47323">
    <property type="entry name" value="Anticodon-binding domain of a subclass of class I aminoacyl-tRNA synthetases"/>
    <property type="match status" value="1"/>
</dbReference>
<reference evidence="4 5" key="1">
    <citation type="submission" date="2018-11" db="EMBL/GenBank/DDBJ databases">
        <authorList>
            <consortium name="Pathogen Informatics"/>
        </authorList>
    </citation>
    <scope>NUCLEOTIDE SEQUENCE [LARGE SCALE GENOMIC DNA]</scope>
</reference>
<dbReference type="InterPro" id="IPR001278">
    <property type="entry name" value="Arg-tRNA-ligase"/>
</dbReference>
<feature type="domain" description="DALR anticodon binding" evidence="3">
    <location>
        <begin position="1"/>
        <end position="62"/>
    </location>
</feature>
<proteinExistence type="predicted"/>
<protein>
    <recommendedName>
        <fullName evidence="1">arginine--tRNA ligase</fullName>
        <ecNumber evidence="1">6.1.1.19</ecNumber>
    </recommendedName>
</protein>
<dbReference type="EC" id="6.1.1.19" evidence="1"/>
<dbReference type="SMART" id="SM00836">
    <property type="entry name" value="DALR_1"/>
    <property type="match status" value="1"/>
</dbReference>
<dbReference type="Pfam" id="PF05746">
    <property type="entry name" value="DALR_1"/>
    <property type="match status" value="1"/>
</dbReference>
<dbReference type="EMBL" id="UYRT01026572">
    <property type="protein sequence ID" value="VDK65280.1"/>
    <property type="molecule type" value="Genomic_DNA"/>
</dbReference>
<evidence type="ECO:0000256" key="2">
    <source>
        <dbReference type="ARBA" id="ARBA00049339"/>
    </source>
</evidence>
<dbReference type="AlphaFoldDB" id="A0A3P6SBZ1"/>
<dbReference type="OrthoDB" id="68056at2759"/>
<dbReference type="GO" id="GO:0005524">
    <property type="term" value="F:ATP binding"/>
    <property type="evidence" value="ECO:0007669"/>
    <property type="project" value="InterPro"/>
</dbReference>
<sequence length="62" mass="7262">MCDYVYELATTFHDFYNECYVIQKDMDGAVTLHYQRLVLCQVTADVMANCFKILGLRTVEKM</sequence>